<evidence type="ECO:0000313" key="16">
    <source>
        <dbReference type="Proteomes" id="UP000069940"/>
    </source>
</evidence>
<keyword evidence="4" id="KW-0347">Helicase</keyword>
<feature type="region of interest" description="Disordered" evidence="12">
    <location>
        <begin position="415"/>
        <end position="436"/>
    </location>
</feature>
<reference evidence="15" key="2">
    <citation type="submission" date="2025-05" db="UniProtKB">
        <authorList>
            <consortium name="EnsemblMetazoa"/>
        </authorList>
    </citation>
    <scope>IDENTIFICATION</scope>
    <source>
        <strain evidence="15">Foshan</strain>
    </source>
</reference>
<dbReference type="Pfam" id="PF09382">
    <property type="entry name" value="RQC"/>
    <property type="match status" value="1"/>
</dbReference>
<dbReference type="Pfam" id="PF00271">
    <property type="entry name" value="Helicase_C"/>
    <property type="match status" value="1"/>
</dbReference>
<feature type="region of interest" description="Disordered" evidence="12">
    <location>
        <begin position="1103"/>
        <end position="1200"/>
    </location>
</feature>
<proteinExistence type="inferred from homology"/>
<dbReference type="SUPFAM" id="SSF47819">
    <property type="entry name" value="HRDC-like"/>
    <property type="match status" value="1"/>
</dbReference>
<dbReference type="Pfam" id="PF16124">
    <property type="entry name" value="RecQ_Zn_bind"/>
    <property type="match status" value="1"/>
</dbReference>
<evidence type="ECO:0000256" key="5">
    <source>
        <dbReference type="ARBA" id="ARBA00023125"/>
    </source>
</evidence>
<feature type="region of interest" description="Disordered" evidence="12">
    <location>
        <begin position="443"/>
        <end position="462"/>
    </location>
</feature>
<dbReference type="InterPro" id="IPR018982">
    <property type="entry name" value="RQC_domain"/>
</dbReference>
<dbReference type="GeneID" id="109403318"/>
<dbReference type="InterPro" id="IPR027417">
    <property type="entry name" value="P-loop_NTPase"/>
</dbReference>
<evidence type="ECO:0000256" key="3">
    <source>
        <dbReference type="ARBA" id="ARBA00022801"/>
    </source>
</evidence>
<dbReference type="Proteomes" id="UP000069940">
    <property type="component" value="Unassembled WGS sequence"/>
</dbReference>
<keyword evidence="7" id="KW-0539">Nucleus</keyword>
<dbReference type="InterPro" id="IPR002121">
    <property type="entry name" value="HRDC_dom"/>
</dbReference>
<comment type="subcellular location">
    <subcellularLocation>
        <location evidence="1">Nucleus</location>
    </subcellularLocation>
</comment>
<evidence type="ECO:0000256" key="11">
    <source>
        <dbReference type="ARBA" id="ARBA00049360"/>
    </source>
</evidence>
<feature type="compositionally biased region" description="Low complexity" evidence="12">
    <location>
        <begin position="252"/>
        <end position="265"/>
    </location>
</feature>
<dbReference type="RefSeq" id="XP_062711381.1">
    <property type="nucleotide sequence ID" value="XM_062855397.1"/>
</dbReference>
<dbReference type="SMART" id="SM00490">
    <property type="entry name" value="HELICc"/>
    <property type="match status" value="1"/>
</dbReference>
<name>A0ABM1YYI7_AEDAL</name>
<dbReference type="Gene3D" id="3.40.50.300">
    <property type="entry name" value="P-loop containing nucleotide triphosphate hydrolases"/>
    <property type="match status" value="1"/>
</dbReference>
<feature type="region of interest" description="Disordered" evidence="12">
    <location>
        <begin position="251"/>
        <end position="276"/>
    </location>
</feature>
<evidence type="ECO:0000256" key="2">
    <source>
        <dbReference type="ARBA" id="ARBA00005446"/>
    </source>
</evidence>
<feature type="region of interest" description="Disordered" evidence="12">
    <location>
        <begin position="188"/>
        <end position="217"/>
    </location>
</feature>
<dbReference type="PANTHER" id="PTHR13710:SF153">
    <property type="entry name" value="RECQ-LIKE DNA HELICASE BLM"/>
    <property type="match status" value="1"/>
</dbReference>
<dbReference type="InterPro" id="IPR010997">
    <property type="entry name" value="HRDC-like_sf"/>
</dbReference>
<dbReference type="PROSITE" id="PS50967">
    <property type="entry name" value="HRDC"/>
    <property type="match status" value="1"/>
</dbReference>
<keyword evidence="4" id="KW-0067">ATP-binding</keyword>
<feature type="compositionally biased region" description="Acidic residues" evidence="12">
    <location>
        <begin position="1107"/>
        <end position="1117"/>
    </location>
</feature>
<evidence type="ECO:0000256" key="8">
    <source>
        <dbReference type="ARBA" id="ARBA00034617"/>
    </source>
</evidence>
<evidence type="ECO:0000256" key="1">
    <source>
        <dbReference type="ARBA" id="ARBA00004123"/>
    </source>
</evidence>
<feature type="compositionally biased region" description="Basic and acidic residues" evidence="12">
    <location>
        <begin position="30"/>
        <end position="46"/>
    </location>
</feature>
<organism evidence="15 16">
    <name type="scientific">Aedes albopictus</name>
    <name type="common">Asian tiger mosquito</name>
    <name type="synonym">Stegomyia albopicta</name>
    <dbReference type="NCBI Taxonomy" id="7160"/>
    <lineage>
        <taxon>Eukaryota</taxon>
        <taxon>Metazoa</taxon>
        <taxon>Ecdysozoa</taxon>
        <taxon>Arthropoda</taxon>
        <taxon>Hexapoda</taxon>
        <taxon>Insecta</taxon>
        <taxon>Pterygota</taxon>
        <taxon>Neoptera</taxon>
        <taxon>Endopterygota</taxon>
        <taxon>Diptera</taxon>
        <taxon>Nematocera</taxon>
        <taxon>Culicoidea</taxon>
        <taxon>Culicidae</taxon>
        <taxon>Culicinae</taxon>
        <taxon>Aedini</taxon>
        <taxon>Aedes</taxon>
        <taxon>Stegomyia</taxon>
    </lineage>
</organism>
<dbReference type="CDD" id="cd18794">
    <property type="entry name" value="SF2_C_RecQ"/>
    <property type="match status" value="1"/>
</dbReference>
<dbReference type="InterPro" id="IPR032284">
    <property type="entry name" value="RecQ_Zn-bd"/>
</dbReference>
<dbReference type="EC" id="5.6.2.4" evidence="9"/>
<keyword evidence="5" id="KW-0238">DNA-binding</keyword>
<dbReference type="PANTHER" id="PTHR13710">
    <property type="entry name" value="DNA HELICASE RECQ FAMILY MEMBER"/>
    <property type="match status" value="1"/>
</dbReference>
<comment type="similarity">
    <text evidence="2">Belongs to the helicase family. RecQ subfamily.</text>
</comment>
<accession>A0ABM1YYI7</accession>
<evidence type="ECO:0000256" key="10">
    <source>
        <dbReference type="ARBA" id="ARBA00044542"/>
    </source>
</evidence>
<dbReference type="Pfam" id="PF00570">
    <property type="entry name" value="HRDC"/>
    <property type="match status" value="1"/>
</dbReference>
<feature type="domain" description="HRDC" evidence="13">
    <location>
        <begin position="1012"/>
        <end position="1092"/>
    </location>
</feature>
<dbReference type="InterPro" id="IPR004589">
    <property type="entry name" value="DNA_helicase_ATP-dep_RecQ"/>
</dbReference>
<dbReference type="SUPFAM" id="SSF52540">
    <property type="entry name" value="P-loop containing nucleoside triphosphate hydrolases"/>
    <property type="match status" value="1"/>
</dbReference>
<dbReference type="InterPro" id="IPR036388">
    <property type="entry name" value="WH-like_DNA-bd_sf"/>
</dbReference>
<evidence type="ECO:0000313" key="15">
    <source>
        <dbReference type="EnsemblMetazoa" id="AALFPA23_013259.P19195"/>
    </source>
</evidence>
<keyword evidence="4" id="KW-0547">Nucleotide-binding</keyword>
<dbReference type="NCBIfam" id="TIGR00614">
    <property type="entry name" value="recQ_fam"/>
    <property type="match status" value="1"/>
</dbReference>
<evidence type="ECO:0000256" key="7">
    <source>
        <dbReference type="ARBA" id="ARBA00023242"/>
    </source>
</evidence>
<dbReference type="Gene3D" id="1.10.150.80">
    <property type="entry name" value="HRDC domain"/>
    <property type="match status" value="1"/>
</dbReference>
<dbReference type="InterPro" id="IPR044876">
    <property type="entry name" value="HRDC_dom_sf"/>
</dbReference>
<evidence type="ECO:0000259" key="13">
    <source>
        <dbReference type="PROSITE" id="PS50967"/>
    </source>
</evidence>
<comment type="catalytic activity">
    <reaction evidence="8">
        <text>Couples ATP hydrolysis with the unwinding of duplex DNA by translocating in the 3'-5' direction.</text>
        <dbReference type="EC" id="5.6.2.4"/>
    </reaction>
</comment>
<feature type="domain" description="Helicase C-terminal" evidence="14">
    <location>
        <begin position="681"/>
        <end position="823"/>
    </location>
</feature>
<feature type="compositionally biased region" description="Basic residues" evidence="12">
    <location>
        <begin position="1149"/>
        <end position="1164"/>
    </location>
</feature>
<dbReference type="SMART" id="SM00341">
    <property type="entry name" value="HRDC"/>
    <property type="match status" value="1"/>
</dbReference>
<feature type="compositionally biased region" description="Polar residues" evidence="12">
    <location>
        <begin position="266"/>
        <end position="276"/>
    </location>
</feature>
<feature type="compositionally biased region" description="Polar residues" evidence="12">
    <location>
        <begin position="191"/>
        <end position="200"/>
    </location>
</feature>
<keyword evidence="6" id="KW-0413">Isomerase</keyword>
<evidence type="ECO:0000256" key="12">
    <source>
        <dbReference type="SAM" id="MobiDB-lite"/>
    </source>
</evidence>
<evidence type="ECO:0000256" key="9">
    <source>
        <dbReference type="ARBA" id="ARBA00034808"/>
    </source>
</evidence>
<dbReference type="PROSITE" id="PS51194">
    <property type="entry name" value="HELICASE_CTER"/>
    <property type="match status" value="1"/>
</dbReference>
<feature type="compositionally biased region" description="Polar residues" evidence="12">
    <location>
        <begin position="72"/>
        <end position="84"/>
    </location>
</feature>
<dbReference type="InterPro" id="IPR001650">
    <property type="entry name" value="Helicase_C-like"/>
</dbReference>
<keyword evidence="16" id="KW-1185">Reference proteome</keyword>
<evidence type="ECO:0000256" key="6">
    <source>
        <dbReference type="ARBA" id="ARBA00023235"/>
    </source>
</evidence>
<sequence>MSKKPLSLTRLKNDSSKKQTSLTAFMAKQNKQELESDENVKTEKSAHSNVSADEAKMRSPSIFKPKFPKAKQPSTIEIVSSDSDASPVKPKSNASRRIIDESHKPPDMDEFDLMVSGYCKEATAVSMQLELNLESDSRYQQATKKLQENLAKISPAKSGASAGTGKFQYKVPKATSMLAALDVPLKKPVNLNETPTNTDNDPFETKHDKPSSSTPIASSGFVFKQKCSTQASNPCKLTPSHTTDDAKVSIQATASSSGTSTSASTQNNPSQRHNSSVNKVLHARTNGNVSTDFERSLSPARNNPKVTFDPDLDDYMVEVLNSPCFKSSQLSQLSLKANRLSLQEIQKSLLEKYFDILSQLPIDFFNSVDGFRTDTYSKLKSLIESVRGKIKVNEKAAANIKASCLIGSRKSRIQTTSTKNDISAESNEASFNTSGFDQEFDESHKDYVDSTPPPVPSSSTASQSSVFVFKKPVFGTTPNASVVADTADTANPPQHDEDEEDIESILNNIHEAELIDRGRANQTDLSAVDLITPESSFRRPEPRVTFNAAETSLRNTQFIENVETQLDEDGWQVYDASQFEDHNEVFSIADVSEALPSTSYNQRNAPKNDASLCRFLDGGNNQVPVMALTATANCRVRVDVLKQLNMKPDTKWFLCSFNRPNLKYIVLQKQGAATNLEIIDLIKKKFPRVSGIIYCLSKKDCDKLAVQLQRAGISARNYHAGLPDSQREATQKDWTADKTKVVCATIAFGMGIDKPDVRYVIHHSMPKSIEGYYQEAGRAGRDGELSTCILYYNYSDMLRFRKMMDFDSSISFEAKKVHLNNLFRTVGYCENLADCRRAQQLNYFAEHFTREQCLENRATACDNCLMQDEYKTIDVTDDCIAIAKSVRDLCSGRNRFTLLYLVEIFKGSEQKKIIDNNHHQTPYHGRLKAWDRNDIQRLMHKLVIEDYLKEDLIFSNDIPQAYIKIGANIEKLMNRSVRVNFSVKEKTAAKRIQPVEIGIEPKLDSQSKTKLKELQEHCYNDLLETCRTIAAEKDVTLASVMHMQALKDMAERLPETEPEMLALQHVTKANFEKYGKQLLDITLSYAAQKLCLMLDVAEAAGGGSAEQDADSSEEDTTDWAQLGRDASMTSSSSRRGVKRKKNWSPTSRTTKRYRKGRTKTRARAKTTSSRGGGVRKAVAKSLGGRSGGAGFGLLPLLGKR</sequence>
<protein>
    <recommendedName>
        <fullName evidence="9">DNA 3'-5' helicase</fullName>
        <ecNumber evidence="9">5.6.2.4</ecNumber>
    </recommendedName>
    <alternativeName>
        <fullName evidence="10">DNA 3'-5' helicase BLM</fullName>
    </alternativeName>
</protein>
<feature type="region of interest" description="Disordered" evidence="12">
    <location>
        <begin position="1"/>
        <end position="95"/>
    </location>
</feature>
<evidence type="ECO:0000259" key="14">
    <source>
        <dbReference type="PROSITE" id="PS51194"/>
    </source>
</evidence>
<keyword evidence="3" id="KW-0378">Hydrolase</keyword>
<dbReference type="EnsemblMetazoa" id="AALFPA23_013259.R19195">
    <property type="protein sequence ID" value="AALFPA23_013259.P19195"/>
    <property type="gene ID" value="AALFPA23_013259"/>
</dbReference>
<comment type="catalytic activity">
    <reaction evidence="11">
        <text>ATP + H2O = ADP + phosphate + H(+)</text>
        <dbReference type="Rhea" id="RHEA:13065"/>
        <dbReference type="ChEBI" id="CHEBI:15377"/>
        <dbReference type="ChEBI" id="CHEBI:15378"/>
        <dbReference type="ChEBI" id="CHEBI:30616"/>
        <dbReference type="ChEBI" id="CHEBI:43474"/>
        <dbReference type="ChEBI" id="CHEBI:456216"/>
    </reaction>
</comment>
<reference evidence="16" key="1">
    <citation type="journal article" date="2015" name="Proc. Natl. Acad. Sci. U.S.A.">
        <title>Genome sequence of the Asian Tiger mosquito, Aedes albopictus, reveals insights into its biology, genetics, and evolution.</title>
        <authorList>
            <person name="Chen X.G."/>
            <person name="Jiang X."/>
            <person name="Gu J."/>
            <person name="Xu M."/>
            <person name="Wu Y."/>
            <person name="Deng Y."/>
            <person name="Zhang C."/>
            <person name="Bonizzoni M."/>
            <person name="Dermauw W."/>
            <person name="Vontas J."/>
            <person name="Armbruster P."/>
            <person name="Huang X."/>
            <person name="Yang Y."/>
            <person name="Zhang H."/>
            <person name="He W."/>
            <person name="Peng H."/>
            <person name="Liu Y."/>
            <person name="Wu K."/>
            <person name="Chen J."/>
            <person name="Lirakis M."/>
            <person name="Topalis P."/>
            <person name="Van Leeuwen T."/>
            <person name="Hall A.B."/>
            <person name="Jiang X."/>
            <person name="Thorpe C."/>
            <person name="Mueller R.L."/>
            <person name="Sun C."/>
            <person name="Waterhouse R.M."/>
            <person name="Yan G."/>
            <person name="Tu Z.J."/>
            <person name="Fang X."/>
            <person name="James A.A."/>
        </authorList>
    </citation>
    <scope>NUCLEOTIDE SEQUENCE [LARGE SCALE GENOMIC DNA]</scope>
    <source>
        <strain evidence="16">Foshan</strain>
    </source>
</reference>
<evidence type="ECO:0000256" key="4">
    <source>
        <dbReference type="ARBA" id="ARBA00022806"/>
    </source>
</evidence>
<dbReference type="SMART" id="SM00956">
    <property type="entry name" value="RQC"/>
    <property type="match status" value="1"/>
</dbReference>
<dbReference type="Gene3D" id="1.10.10.10">
    <property type="entry name" value="Winged helix-like DNA-binding domain superfamily/Winged helix DNA-binding domain"/>
    <property type="match status" value="1"/>
</dbReference>